<name>F4Y425_9CYAN</name>
<feature type="domain" description="Carrier" evidence="6">
    <location>
        <begin position="2102"/>
        <end position="2177"/>
    </location>
</feature>
<dbReference type="Gene3D" id="3.90.180.10">
    <property type="entry name" value="Medium-chain alcohol dehydrogenases, catalytic domain"/>
    <property type="match status" value="1"/>
</dbReference>
<dbReference type="Gene3D" id="3.30.70.3290">
    <property type="match status" value="1"/>
</dbReference>
<dbReference type="PDB" id="5TZ7">
    <property type="method" value="X-ray"/>
    <property type="resolution" value="1.65 A"/>
    <property type="chains" value="A/B=958-1250"/>
</dbReference>
<dbReference type="Gene3D" id="3.40.50.720">
    <property type="entry name" value="NAD(P)-binding Rossmann-like Domain"/>
    <property type="match status" value="3"/>
</dbReference>
<dbReference type="Proteomes" id="UP000003959">
    <property type="component" value="Unassembled WGS sequence"/>
</dbReference>
<dbReference type="SMART" id="SM00823">
    <property type="entry name" value="PKS_PP"/>
    <property type="match status" value="1"/>
</dbReference>
<dbReference type="GO" id="GO:0031177">
    <property type="term" value="F:phosphopantetheine binding"/>
    <property type="evidence" value="ECO:0007669"/>
    <property type="project" value="InterPro"/>
</dbReference>
<dbReference type="SUPFAM" id="SSF52151">
    <property type="entry name" value="FabD/lysophospholipase-like"/>
    <property type="match status" value="1"/>
</dbReference>
<reference evidence="14 15" key="5">
    <citation type="journal article" date="2016" name="J. Am. Chem. Soc.">
        <title>Vinylogous Dehydration by a Polyketide Dehydratase Domain in Curacin Biosynthesis.</title>
        <authorList>
            <person name="Fiers W.D."/>
            <person name="Dodge G.J."/>
            <person name="Sherman D.H."/>
            <person name="Smith J.L."/>
            <person name="Aldrich C.C."/>
        </authorList>
    </citation>
    <scope>X-RAY CRYSTALLOGRAPHY (1.43 ANGSTROMS) OF 958-1250</scope>
</reference>
<reference evidence="13" key="4">
    <citation type="journal article" date="2015" name="Structure">
        <title>Structural Basis for Cyclopropanation by a Unique Enoyl-Acyl Carrier Protein Reductase.</title>
        <authorList>
            <person name="Khare D."/>
            <person name="Hale W.A."/>
            <person name="Tripathi A."/>
            <person name="Gu L."/>
            <person name="Sherman D.H."/>
            <person name="Gerwick W.H."/>
            <person name="Hakansson K."/>
            <person name="Smith J.L."/>
        </authorList>
    </citation>
    <scope>X-RAY CRYSTALLOGRAPHY (1.85 ANGSTROMS) OF 1482-1815</scope>
</reference>
<dbReference type="InterPro" id="IPR049552">
    <property type="entry name" value="PKS_DH_N"/>
</dbReference>
<evidence type="ECO:0007829" key="15">
    <source>
        <dbReference type="PDB" id="5TZ7"/>
    </source>
</evidence>
<dbReference type="SUPFAM" id="SSF47336">
    <property type="entry name" value="ACP-like"/>
    <property type="match status" value="1"/>
</dbReference>
<protein>
    <submittedName>
        <fullName evidence="9">CurK</fullName>
    </submittedName>
    <submittedName>
        <fullName evidence="10">Polyketide synthase module</fullName>
    </submittedName>
</protein>
<dbReference type="GO" id="GO:0006633">
    <property type="term" value="P:fatty acid biosynthetic process"/>
    <property type="evidence" value="ECO:0007669"/>
    <property type="project" value="TreeGrafter"/>
</dbReference>
<dbReference type="InterPro" id="IPR013968">
    <property type="entry name" value="PKS_KR"/>
</dbReference>
<dbReference type="PDB" id="5DP1">
    <property type="method" value="X-ray"/>
    <property type="resolution" value="1.85 A"/>
    <property type="chains" value="A=1482-1815"/>
</dbReference>
<feature type="domain" description="PKS/mFAS DH" evidence="8">
    <location>
        <begin position="963"/>
        <end position="1249"/>
    </location>
</feature>
<dbReference type="SMART" id="SM01294">
    <property type="entry name" value="PKS_PP_betabranch"/>
    <property type="match status" value="1"/>
</dbReference>
<dbReference type="OrthoDB" id="499075at2"/>
<dbReference type="Pfam" id="PF00698">
    <property type="entry name" value="Acyl_transf_1"/>
    <property type="match status" value="1"/>
</dbReference>
<dbReference type="Pfam" id="PF14765">
    <property type="entry name" value="PS-DH"/>
    <property type="match status" value="1"/>
</dbReference>
<dbReference type="SMART" id="SM00829">
    <property type="entry name" value="PKS_ER"/>
    <property type="match status" value="1"/>
</dbReference>
<dbReference type="FunFam" id="3.40.50.720:FF:001170">
    <property type="entry name" value="CurH"/>
    <property type="match status" value="1"/>
</dbReference>
<evidence type="ECO:0000256" key="1">
    <source>
        <dbReference type="ARBA" id="ARBA00022450"/>
    </source>
</evidence>
<dbReference type="Pfam" id="PF00109">
    <property type="entry name" value="ketoacyl-synt"/>
    <property type="match status" value="1"/>
</dbReference>
<dbReference type="FunFam" id="3.40.47.10:FF:000019">
    <property type="entry name" value="Polyketide synthase type I"/>
    <property type="match status" value="1"/>
</dbReference>
<dbReference type="InterPro" id="IPR049900">
    <property type="entry name" value="PKS_mFAS_DH"/>
</dbReference>
<dbReference type="CDD" id="cd05195">
    <property type="entry name" value="enoyl_red"/>
    <property type="match status" value="1"/>
</dbReference>
<dbReference type="FunFam" id="1.10.1200.10:FF:000007">
    <property type="entry name" value="Probable polyketide synthase pks17"/>
    <property type="match status" value="1"/>
</dbReference>
<dbReference type="InterPro" id="IPR013154">
    <property type="entry name" value="ADH-like_N"/>
</dbReference>
<dbReference type="PROSITE" id="PS50075">
    <property type="entry name" value="CARRIER"/>
    <property type="match status" value="1"/>
</dbReference>
<dbReference type="eggNOG" id="COG3321">
    <property type="taxonomic scope" value="Bacteria"/>
</dbReference>
<dbReference type="InterPro" id="IPR020841">
    <property type="entry name" value="PKS_Beta-ketoAc_synthase_dom"/>
</dbReference>
<dbReference type="InterPro" id="IPR036736">
    <property type="entry name" value="ACP-like_sf"/>
</dbReference>
<dbReference type="HOGENOM" id="CLU_000022_35_2_3"/>
<keyword evidence="4" id="KW-0511">Multifunctional enzyme</keyword>
<dbReference type="FunFam" id="3.10.129.110:FF:000010">
    <property type="entry name" value="CurK"/>
    <property type="match status" value="1"/>
</dbReference>
<keyword evidence="2" id="KW-0597">Phosphoprotein</keyword>
<evidence type="ECO:0000256" key="5">
    <source>
        <dbReference type="PROSITE-ProRule" id="PRU01363"/>
    </source>
</evidence>
<feature type="region of interest" description="N-terminal hotdog fold" evidence="5">
    <location>
        <begin position="963"/>
        <end position="1093"/>
    </location>
</feature>
<dbReference type="Pfam" id="PF13602">
    <property type="entry name" value="ADH_zinc_N_2"/>
    <property type="match status" value="1"/>
</dbReference>
<dbReference type="InterPro" id="IPR014043">
    <property type="entry name" value="Acyl_transferase_dom"/>
</dbReference>
<proteinExistence type="evidence at protein level"/>
<dbReference type="Gene3D" id="3.10.129.110">
    <property type="entry name" value="Polyketide synthase dehydratase"/>
    <property type="match status" value="1"/>
</dbReference>
<dbReference type="InterPro" id="IPR049551">
    <property type="entry name" value="PKS_DH_C"/>
</dbReference>
<sequence>MELSSQTTQLSNQQLLLLKIQQATAKLHEIETAATEPIAVIGIGCRFPGGVDSPETYWKLLQEARDLRTEIPKDRWDVDLYYDSDPDVPNKIYVRQGYFLQQPVDQFEPEFFGISGTEAANMDASQRLLLEVTWEALENAGISPKSLKNTDTGVYVGQMTNDYAVIGTNRPDKLPDFYLGIGSNMGMSAGRIAYILGLQGPTLFLDTSCSSSLVALHLACQSLRSRESNLSLVGGVNLMLAPNTTHVLCKGKALSPDSRCKTFDASADGFARGEGCGIVVLKRLRDALADSDRILALVKGSAINHDGPSSGFTVPNQQAQKKVIHQALNNAKVNPLQISYVECHGTGTSLGDPLEVRALDEVYCQQRTKEQLLFLGAVKSNIGHLEAAAGIAALIKVVLALQHQEIPANLHFNQPNPRINWEQIPVKVPTKAFPWLKGEKPRLAGISGFGMSGTNAHVILEEAPIPVKSKSSRATGGQKQVLKDSKGAKLKREEYLERSLHLLTLSAKTQTALDELVSSYENYLKAHPELGVADICYTANTGRTHFNHKLAVVASNQQELVDKLRQQQEGEEVVGIYSGDLPNNSTVPEIALLFTGQGSQYVNMGRQLYQQAPTFREAINQCEEILSSLETFPNKLLQEILYPADDLSDSSLLDQTAYTQPALFAIEYALFKLWQSWGIKPDVVMGHSVGEYVAATVAGVFSLEAGLKLIAARGSLMQKLPAGGAMVSVMASKSKVLETLKAMSRSEKVAIAAINGPQSIVISGEAEAVEAIATHLESVGIKTKQLQVSHAFHSPLMEPMLAEFEDIANQLTYNQPRIPLISNVTGTKADNNIVTGKYWVNHVRQPVQFVQSMKTLHQEGYELFLEIGPKPILLGMGRQCLPEEMGVWLPSLRPGVDEWQQMLSSLGQLYVQGAKVDWFKFDQNYNREKVILPTYPFQRERYWVETQNGYQPKPYGSTAKNLHPLLGEKLNLARIENQHHFQSYLTAESPAYLSQHQVFNKVLFPATGYLEIAAAVGKNLLTTGEQVVVSDVTIVRGLVIPETDIKTVQTVISTLENNSYKLEIFSTSEGDNQQANQWTLHAEGKIFLDSTTNTKAKIDLEQYQRECSQVIDIQQHYQQFKSRGIDYGNSFQGIKQLWKGQGKALGKIALPEEIAGQATDYQLHPALLDAALQILGHAIGNTETDDKAYLPVGIDKLKQYRQTITQVWAIVEIPENTLKGSIKLVDNQGSLLAEIEGLRVTATTADALLKSLQPDISHWFYQINWQTQPLPSTTPSSATDKWLVFAQDTQLVEALQRKSHESIRVSPGDTYKKLTQQHYQINPTSREQFQQLLAENSGITRIVYLWGVQESESKDNLEIQTVQEQSCATVLHLVQAIINSKPETIPKLWLVTRGTQRVISDSEVINPEYGSLWGLGRVIAQEHPELGCKRLDCDPNLEQTQILDSLVAELLSEDVEDQIAIRQGSRYVARLVQKPQQKPITSADQPVQLKLSEYGVIDNLNWQPMQRKTPLANEVEIEVAAVGLNFRDVLNALGLLKDYYAEHFNITSAEQLTFGFECAGKISAVGEQVSQWQVGDEVIGLLLHDGLSSFITTSVEYVVAKPKQMSFSEAATLPLTFLTAQYGLQHLAKIQPGERVLIHAAAGGVGQAAVQIAQVAGAEIFATASPSKWEFLQSLGIKHIMNSRTLDFAEEIMKRTAGEGVDVVLNSLNGEYIPQSLAVLTPKGRFVEIGKIGIWEKEQVKEKRPDVSYFPFDLQEAVQQQPGLIGQLSEELTQQWNQGKLKALPHKVFPSTEITAAFRYMQQAKHVGKVVVSMPEAQSEPKSITADASYLITGGLGALGLEVAQWMVTQGARNIVLTGRRAPKETAQKIIEELETAGASVSVLLGDVSQREDLAKIFQQIQASLPPLKGVIHSAGVLDDALVQNMSWSQFTKVMAPKVQGTWYLHQLTKDFPLDFFVCFSSIASMLGSPGQSNYAAGNGFMDALAHYRRSMGLPGLSINWGAWASAGMAASLAVQNQQRMESMGLSAIEPERGMQALGSLLSESQSQVGVFPVNWSQFIRQFPGGQKIPFLSDFISQTPSLTQKSAFREELEAALVSDRHELLTTHLRLAIAKTLGWKDTQKIGMRQPLFDLGLDSLTAVELKNRLESSLGTSLSSTLLFDYPTVEALVEYLANDVMPIDFSSHLDQTEKALDEEDVVADGSSQLSDITELSEIELEASVLQEIEALEKLI</sequence>
<evidence type="ECO:0007829" key="12">
    <source>
        <dbReference type="PDB" id="4MYZ"/>
    </source>
</evidence>
<dbReference type="CDD" id="cd08955">
    <property type="entry name" value="KR_2_FAS_SDR_x"/>
    <property type="match status" value="1"/>
</dbReference>
<dbReference type="Pfam" id="PF21089">
    <property type="entry name" value="PKS_DH_N"/>
    <property type="match status" value="1"/>
</dbReference>
<dbReference type="SMART" id="SM00826">
    <property type="entry name" value="PKS_DH"/>
    <property type="match status" value="1"/>
</dbReference>
<dbReference type="PDBsum" id="5DP1"/>
<keyword evidence="11" id="KW-1185">Reference proteome</keyword>
<dbReference type="RefSeq" id="WP_008191793.1">
    <property type="nucleotide sequence ID" value="NZ_GL890975.1"/>
</dbReference>
<keyword evidence="1" id="KW-0596">Phosphopantetheine</keyword>
<dbReference type="InterPro" id="IPR020843">
    <property type="entry name" value="ER"/>
</dbReference>
<dbReference type="SUPFAM" id="SSF55048">
    <property type="entry name" value="Probable ACP-binding domain of malonyl-CoA ACP transacylase"/>
    <property type="match status" value="1"/>
</dbReference>
<dbReference type="SMART" id="SM00827">
    <property type="entry name" value="PKS_AT"/>
    <property type="match status" value="1"/>
</dbReference>
<dbReference type="CDD" id="cd00833">
    <property type="entry name" value="PKS"/>
    <property type="match status" value="1"/>
</dbReference>
<dbReference type="EMBL" id="HQ696500">
    <property type="protein sequence ID" value="AEE88279.1"/>
    <property type="molecule type" value="Genomic_DNA"/>
</dbReference>
<dbReference type="GO" id="GO:0016491">
    <property type="term" value="F:oxidoreductase activity"/>
    <property type="evidence" value="ECO:0007669"/>
    <property type="project" value="InterPro"/>
</dbReference>
<dbReference type="Gene3D" id="3.40.366.10">
    <property type="entry name" value="Malonyl-Coenzyme A Acyl Carrier Protein, domain 2"/>
    <property type="match status" value="1"/>
</dbReference>
<dbReference type="PROSITE" id="PS52019">
    <property type="entry name" value="PKS_MFAS_DH"/>
    <property type="match status" value="1"/>
</dbReference>
<dbReference type="Pfam" id="PF22621">
    <property type="entry name" value="CurL-like_PKS_C"/>
    <property type="match status" value="1"/>
</dbReference>
<organism evidence="10 11">
    <name type="scientific">Moorena producens 3L</name>
    <dbReference type="NCBI Taxonomy" id="489825"/>
    <lineage>
        <taxon>Bacteria</taxon>
        <taxon>Bacillati</taxon>
        <taxon>Cyanobacteriota</taxon>
        <taxon>Cyanophyceae</taxon>
        <taxon>Coleofasciculales</taxon>
        <taxon>Coleofasciculaceae</taxon>
        <taxon>Moorena</taxon>
    </lineage>
</organism>
<dbReference type="InterPro" id="IPR016036">
    <property type="entry name" value="Malonyl_transacylase_ACP-bd"/>
</dbReference>
<dbReference type="eggNOG" id="COG0604">
    <property type="taxonomic scope" value="Bacteria"/>
</dbReference>
<feature type="domain" description="Ketosynthase family 3 (KS3)" evidence="7">
    <location>
        <begin position="35"/>
        <end position="462"/>
    </location>
</feature>
<keyword evidence="3" id="KW-0808">Transferase</keyword>
<dbReference type="InterPro" id="IPR009081">
    <property type="entry name" value="PP-bd_ACP"/>
</dbReference>
<evidence type="ECO:0000256" key="3">
    <source>
        <dbReference type="ARBA" id="ARBA00022679"/>
    </source>
</evidence>
<dbReference type="Pfam" id="PF02801">
    <property type="entry name" value="Ketoacyl-synt_C"/>
    <property type="match status" value="1"/>
</dbReference>
<evidence type="ECO:0000259" key="6">
    <source>
        <dbReference type="PROSITE" id="PS50075"/>
    </source>
</evidence>
<dbReference type="PDB" id="5TZ5">
    <property type="method" value="X-ray"/>
    <property type="resolution" value="1.43 A"/>
    <property type="chains" value="A/B=958-1250"/>
</dbReference>
<dbReference type="InterPro" id="IPR016039">
    <property type="entry name" value="Thiolase-like"/>
</dbReference>
<dbReference type="PANTHER" id="PTHR43775">
    <property type="entry name" value="FATTY ACID SYNTHASE"/>
    <property type="match status" value="1"/>
</dbReference>
<dbReference type="Pfam" id="PF00550">
    <property type="entry name" value="PP-binding"/>
    <property type="match status" value="1"/>
</dbReference>
<dbReference type="SUPFAM" id="SSF51735">
    <property type="entry name" value="NAD(P)-binding Rossmann-fold domains"/>
    <property type="match status" value="3"/>
</dbReference>
<dbReference type="InterPro" id="IPR049490">
    <property type="entry name" value="C883_1060-like_KR_N"/>
</dbReference>
<dbReference type="SUPFAM" id="SSF53901">
    <property type="entry name" value="Thiolase-like"/>
    <property type="match status" value="1"/>
</dbReference>
<dbReference type="Pfam" id="PF08240">
    <property type="entry name" value="ADH_N"/>
    <property type="match status" value="1"/>
</dbReference>
<dbReference type="PDBsum" id="5TZ7"/>
<dbReference type="Gene3D" id="3.40.47.10">
    <property type="match status" value="1"/>
</dbReference>
<dbReference type="InterPro" id="IPR014031">
    <property type="entry name" value="Ketoacyl_synth_C"/>
</dbReference>
<dbReference type="GO" id="GO:0005737">
    <property type="term" value="C:cytoplasm"/>
    <property type="evidence" value="ECO:0007669"/>
    <property type="project" value="TreeGrafter"/>
</dbReference>
<dbReference type="InterPro" id="IPR057326">
    <property type="entry name" value="KR_dom"/>
</dbReference>
<dbReference type="Gene3D" id="1.10.1200.10">
    <property type="entry name" value="ACP-like"/>
    <property type="match status" value="1"/>
</dbReference>
<dbReference type="BioCyc" id="MetaCyc:MONOMER-21992"/>
<gene>
    <name evidence="10" type="ORF">LYNGBM3L_74450</name>
</gene>
<accession>F4Y425</accession>
<dbReference type="InterPro" id="IPR001227">
    <property type="entry name" value="Ac_transferase_dom_sf"/>
</dbReference>
<dbReference type="SMART" id="SM00825">
    <property type="entry name" value="PKS_KS"/>
    <property type="match status" value="1"/>
</dbReference>
<keyword evidence="12 13" id="KW-0002">3D-structure</keyword>
<dbReference type="EMBL" id="GL890975">
    <property type="protein sequence ID" value="EGJ28344.1"/>
    <property type="molecule type" value="Genomic_DNA"/>
</dbReference>
<evidence type="ECO:0000313" key="10">
    <source>
        <dbReference type="EMBL" id="EGJ28344.1"/>
    </source>
</evidence>
<dbReference type="InterPro" id="IPR020807">
    <property type="entry name" value="PKS_DH"/>
</dbReference>
<dbReference type="InterPro" id="IPR014030">
    <property type="entry name" value="Ketoacyl_synth_N"/>
</dbReference>
<reference evidence="9 11" key="1">
    <citation type="journal article" date="2011" name="Proc. Natl. Acad. Sci. U.S.A.">
        <title>Genomic insights into the physiology and ecology of the marine filamentous cyanobacterium Lyngbya majuscula.</title>
        <authorList>
            <person name="Jones A.C."/>
            <person name="Monroe E.A."/>
            <person name="Podell S."/>
            <person name="Hess W.R."/>
            <person name="Klages S."/>
            <person name="Esquenazi E."/>
            <person name="Niessen S."/>
            <person name="Hoover H."/>
            <person name="Rothmann M."/>
            <person name="Lasken R.S."/>
            <person name="Yates J.R.III."/>
            <person name="Reinhardt R."/>
            <person name="Kube M."/>
            <person name="Burkart M.D."/>
            <person name="Allen E.E."/>
            <person name="Dorrestein P.C."/>
            <person name="Gerwick W.H."/>
            <person name="Gerwick L."/>
        </authorList>
    </citation>
    <scope>NUCLEOTIDE SEQUENCE [LARGE SCALE GENOMIC DNA]</scope>
    <source>
        <strain evidence="9 11">3L</strain>
    </source>
</reference>
<dbReference type="GO" id="GO:0005886">
    <property type="term" value="C:plasma membrane"/>
    <property type="evidence" value="ECO:0007669"/>
    <property type="project" value="TreeGrafter"/>
</dbReference>
<dbReference type="SUPFAM" id="SSF50129">
    <property type="entry name" value="GroES-like"/>
    <property type="match status" value="1"/>
</dbReference>
<dbReference type="FunFam" id="3.40.366.10:FF:000002">
    <property type="entry name" value="Probable polyketide synthase 2"/>
    <property type="match status" value="1"/>
</dbReference>
<feature type="active site" description="Proton acceptor; for dehydratase activity" evidence="5">
    <location>
        <position position="996"/>
    </location>
</feature>
<dbReference type="Pfam" id="PF08659">
    <property type="entry name" value="KR"/>
    <property type="match status" value="1"/>
</dbReference>
<evidence type="ECO:0000256" key="4">
    <source>
        <dbReference type="ARBA" id="ARBA00023268"/>
    </source>
</evidence>
<dbReference type="PDB" id="4MYZ">
    <property type="method" value="X-ray"/>
    <property type="resolution" value="1.50 A"/>
    <property type="chains" value="A/B/C=2203-2232"/>
</dbReference>
<dbReference type="InterPro" id="IPR011032">
    <property type="entry name" value="GroES-like_sf"/>
</dbReference>
<evidence type="ECO:0000313" key="9">
    <source>
        <dbReference type="EMBL" id="AEE88279.1"/>
    </source>
</evidence>
<dbReference type="SMART" id="SM00822">
    <property type="entry name" value="PKS_KR"/>
    <property type="match status" value="1"/>
</dbReference>
<dbReference type="Pfam" id="PF21394">
    <property type="entry name" value="Beta-ketacyl_N"/>
    <property type="match status" value="1"/>
</dbReference>
<reference evidence="12" key="3">
    <citation type="journal article" date="2013" name="Chem. Biol.">
        <title>Cyanobacterial polyketide synthase docking domains: a tool for engineering natural product biosynthesis.</title>
        <authorList>
            <person name="Whicher J.R."/>
            <person name="Smaga S.S."/>
            <person name="Hansen D.A."/>
            <person name="Brown W.C."/>
            <person name="Gerwick W.H."/>
            <person name="Sherman D.H."/>
            <person name="Smith J.L."/>
        </authorList>
    </citation>
    <scope>X-RAY CRYSTALLOGRAPHY (1.50 ANGSTROMS) OF 2203-2232</scope>
</reference>
<evidence type="ECO:0000259" key="7">
    <source>
        <dbReference type="PROSITE" id="PS52004"/>
    </source>
</evidence>
<evidence type="ECO:0000313" key="11">
    <source>
        <dbReference type="Proteomes" id="UP000003959"/>
    </source>
</evidence>
<evidence type="ECO:0000256" key="2">
    <source>
        <dbReference type="ARBA" id="ARBA00022553"/>
    </source>
</evidence>
<dbReference type="GO" id="GO:0004312">
    <property type="term" value="F:fatty acid synthase activity"/>
    <property type="evidence" value="ECO:0007669"/>
    <property type="project" value="TreeGrafter"/>
</dbReference>
<dbReference type="GO" id="GO:0071770">
    <property type="term" value="P:DIM/DIP cell wall layer assembly"/>
    <property type="evidence" value="ECO:0007669"/>
    <property type="project" value="TreeGrafter"/>
</dbReference>
<dbReference type="InterPro" id="IPR042104">
    <property type="entry name" value="PKS_dehydratase_sf"/>
</dbReference>
<dbReference type="PDBsum" id="5TZ5"/>
<dbReference type="InterPro" id="IPR050091">
    <property type="entry name" value="PKS_NRPS_Biosynth_Enz"/>
</dbReference>
<dbReference type="SMR" id="F4Y425"/>
<dbReference type="InterPro" id="IPR016035">
    <property type="entry name" value="Acyl_Trfase/lysoPLipase"/>
</dbReference>
<dbReference type="PANTHER" id="PTHR43775:SF37">
    <property type="entry name" value="SI:DKEY-61P9.11"/>
    <property type="match status" value="1"/>
</dbReference>
<dbReference type="InterPro" id="IPR020806">
    <property type="entry name" value="PKS_PP-bd"/>
</dbReference>
<evidence type="ECO:0007829" key="14">
    <source>
        <dbReference type="PDB" id="5TZ5"/>
    </source>
</evidence>
<feature type="active site" description="Proton donor; for dehydratase activity" evidence="5">
    <location>
        <position position="1169"/>
    </location>
</feature>
<dbReference type="PROSITE" id="PS52004">
    <property type="entry name" value="KS3_2"/>
    <property type="match status" value="1"/>
</dbReference>
<evidence type="ECO:0007829" key="13">
    <source>
        <dbReference type="PDB" id="5DP1"/>
    </source>
</evidence>
<dbReference type="Gene3D" id="6.10.250.3430">
    <property type="match status" value="1"/>
</dbReference>
<reference evidence="10" key="2">
    <citation type="journal article" date="2011" name="Proc. Natl. Acad. Sci. U.S.A.">
        <title>Genomic insights into the physiology and ecology of the marine filamentous cyanobacterium Lyngbya majuscula.</title>
        <authorList>
            <person name="Jones A.C."/>
            <person name="Monroe E.A."/>
            <person name="Podell S."/>
            <person name="Hess W.R."/>
            <person name="Klages S."/>
            <person name="Esquenazi E."/>
            <person name="Niessen S."/>
            <person name="Hoover H."/>
            <person name="Rothmann M."/>
            <person name="Lasken R.S."/>
            <person name="Yates J.R.III."/>
            <person name="Reinhardt R."/>
            <person name="Kube M."/>
            <person name="Burkart M.D."/>
            <person name="Allen E.E."/>
            <person name="Dorrestein P.C."/>
            <person name="Gerwick W.H."/>
            <person name="Gerwick L."/>
        </authorList>
    </citation>
    <scope>NUCLEOTIDE SEQUENCE</scope>
    <source>
        <strain evidence="10">3L</strain>
    </source>
</reference>
<evidence type="ECO:0000259" key="8">
    <source>
        <dbReference type="PROSITE" id="PS52019"/>
    </source>
</evidence>
<dbReference type="PDBsum" id="4MYZ"/>
<dbReference type="FunFam" id="3.40.50.720:FF:000209">
    <property type="entry name" value="Polyketide synthase Pks12"/>
    <property type="match status" value="1"/>
</dbReference>
<dbReference type="InterPro" id="IPR036291">
    <property type="entry name" value="NAD(P)-bd_dom_sf"/>
</dbReference>
<feature type="region of interest" description="C-terminal hotdog fold" evidence="5">
    <location>
        <begin position="1108"/>
        <end position="1249"/>
    </location>
</feature>